<feature type="domain" description="HD-GYP" evidence="1">
    <location>
        <begin position="128"/>
        <end position="323"/>
    </location>
</feature>
<reference evidence="3" key="1">
    <citation type="journal article" date="2019" name="Int. J. Syst. Evol. Microbiol.">
        <title>The Global Catalogue of Microorganisms (GCM) 10K type strain sequencing project: providing services to taxonomists for standard genome sequencing and annotation.</title>
        <authorList>
            <consortium name="The Broad Institute Genomics Platform"/>
            <consortium name="The Broad Institute Genome Sequencing Center for Infectious Disease"/>
            <person name="Wu L."/>
            <person name="Ma J."/>
        </authorList>
    </citation>
    <scope>NUCLEOTIDE SEQUENCE [LARGE SCALE GENOMIC DNA]</scope>
    <source>
        <strain evidence="3">IBRC-M 10703</strain>
    </source>
</reference>
<dbReference type="Proteomes" id="UP001595772">
    <property type="component" value="Unassembled WGS sequence"/>
</dbReference>
<dbReference type="Pfam" id="PF13487">
    <property type="entry name" value="HD_5"/>
    <property type="match status" value="1"/>
</dbReference>
<proteinExistence type="predicted"/>
<dbReference type="InterPro" id="IPR037522">
    <property type="entry name" value="HD_GYP_dom"/>
</dbReference>
<keyword evidence="2" id="KW-0378">Hydrolase</keyword>
<dbReference type="PANTHER" id="PTHR43155:SF2">
    <property type="entry name" value="CYCLIC DI-GMP PHOSPHODIESTERASE PA4108"/>
    <property type="match status" value="1"/>
</dbReference>
<evidence type="ECO:0000313" key="2">
    <source>
        <dbReference type="EMBL" id="MFC4024171.1"/>
    </source>
</evidence>
<dbReference type="SMART" id="SM00471">
    <property type="entry name" value="HDc"/>
    <property type="match status" value="1"/>
</dbReference>
<dbReference type="EC" id="3.1.4.-" evidence="2"/>
<gene>
    <name evidence="2" type="ORF">ACFOUV_10245</name>
</gene>
<evidence type="ECO:0000259" key="1">
    <source>
        <dbReference type="PROSITE" id="PS51832"/>
    </source>
</evidence>
<dbReference type="PROSITE" id="PS51832">
    <property type="entry name" value="HD_GYP"/>
    <property type="match status" value="1"/>
</dbReference>
<evidence type="ECO:0000313" key="3">
    <source>
        <dbReference type="Proteomes" id="UP001595772"/>
    </source>
</evidence>
<accession>A0ABV8GZ28</accession>
<dbReference type="GO" id="GO:0016787">
    <property type="term" value="F:hydrolase activity"/>
    <property type="evidence" value="ECO:0007669"/>
    <property type="project" value="UniProtKB-KW"/>
</dbReference>
<protein>
    <submittedName>
        <fullName evidence="2">HD-GYP domain-containing protein</fullName>
        <ecNumber evidence="2">3.1.4.-</ecNumber>
    </submittedName>
</protein>
<dbReference type="EMBL" id="JBHSAO010000007">
    <property type="protein sequence ID" value="MFC4024171.1"/>
    <property type="molecule type" value="Genomic_DNA"/>
</dbReference>
<sequence>MRVEPSRLVPGCILLDEVKGKSNREIIPKNTVLTETHITILNKFLVESVEVSTKLSDGNKFEPKQLPNIVIEQDVRKPDQVGMDEISFVDHYLTATASYKNQYKNWQNSMPIDMPTVRKIIIPLLERLKDIKSEQIYSLHKYVEKNDYIYHHSVAISLISAFLGREMGYSKGEWLQIGLAGLLCDCGMVRIDSDLILNADPLTSMGINDIKNHPTYSYRMVENLPTITIGVKLAVLQHHERVDGNGYPLGITKEKIHQYAKIIAVADMYHAMTSERLYQKKQSPFKVIEEIQKDQYLKFDAEVVKFFLGSFYHLSLGSKIILSNQQSGEIVFIHPDKPTRPMIRMDDSEEIIALEQIPELYIEEITGG</sequence>
<dbReference type="CDD" id="cd00077">
    <property type="entry name" value="HDc"/>
    <property type="match status" value="1"/>
</dbReference>
<dbReference type="PANTHER" id="PTHR43155">
    <property type="entry name" value="CYCLIC DI-GMP PHOSPHODIESTERASE PA4108-RELATED"/>
    <property type="match status" value="1"/>
</dbReference>
<keyword evidence="3" id="KW-1185">Reference proteome</keyword>
<organism evidence="2 3">
    <name type="scientific">Oceanobacillus longus</name>
    <dbReference type="NCBI Taxonomy" id="930120"/>
    <lineage>
        <taxon>Bacteria</taxon>
        <taxon>Bacillati</taxon>
        <taxon>Bacillota</taxon>
        <taxon>Bacilli</taxon>
        <taxon>Bacillales</taxon>
        <taxon>Bacillaceae</taxon>
        <taxon>Oceanobacillus</taxon>
    </lineage>
</organism>
<dbReference type="Gene3D" id="1.10.3210.10">
    <property type="entry name" value="Hypothetical protein af1432"/>
    <property type="match status" value="1"/>
</dbReference>
<dbReference type="InterPro" id="IPR003607">
    <property type="entry name" value="HD/PDEase_dom"/>
</dbReference>
<dbReference type="RefSeq" id="WP_379496673.1">
    <property type="nucleotide sequence ID" value="NZ_JBHSAO010000007.1"/>
</dbReference>
<comment type="caution">
    <text evidence="2">The sequence shown here is derived from an EMBL/GenBank/DDBJ whole genome shotgun (WGS) entry which is preliminary data.</text>
</comment>
<dbReference type="SUPFAM" id="SSF109604">
    <property type="entry name" value="HD-domain/PDEase-like"/>
    <property type="match status" value="1"/>
</dbReference>
<name>A0ABV8GZ28_9BACI</name>